<evidence type="ECO:0000313" key="7">
    <source>
        <dbReference type="Proteomes" id="UP000824366"/>
    </source>
</evidence>
<dbReference type="PANTHER" id="PTHR48111:SF50">
    <property type="entry name" value="KDP OPERON TRANSCRIPTIONAL REGULATORY PROTEIN KDPE"/>
    <property type="match status" value="1"/>
</dbReference>
<dbReference type="InterPro" id="IPR001789">
    <property type="entry name" value="Sig_transdc_resp-reg_receiver"/>
</dbReference>
<dbReference type="Gene3D" id="6.10.250.690">
    <property type="match status" value="1"/>
</dbReference>
<evidence type="ECO:0000256" key="2">
    <source>
        <dbReference type="PROSITE-ProRule" id="PRU00169"/>
    </source>
</evidence>
<protein>
    <submittedName>
        <fullName evidence="6">KDP operon transcriptional regulatory protein KdpE</fullName>
    </submittedName>
</protein>
<accession>A0ABN6D279</accession>
<name>A0ABN6D279_9BURK</name>
<dbReference type="RefSeq" id="WP_223909120.1">
    <property type="nucleotide sequence ID" value="NZ_AP024238.1"/>
</dbReference>
<evidence type="ECO:0000259" key="5">
    <source>
        <dbReference type="PROSITE" id="PS51755"/>
    </source>
</evidence>
<dbReference type="Pfam" id="PF00486">
    <property type="entry name" value="Trans_reg_C"/>
    <property type="match status" value="1"/>
</dbReference>
<feature type="modified residue" description="4-aspartylphosphate" evidence="2">
    <location>
        <position position="54"/>
    </location>
</feature>
<dbReference type="SUPFAM" id="SSF52172">
    <property type="entry name" value="CheY-like"/>
    <property type="match status" value="1"/>
</dbReference>
<feature type="domain" description="OmpR/PhoB-type" evidence="5">
    <location>
        <begin position="137"/>
        <end position="236"/>
    </location>
</feature>
<sequence length="238" mass="26391">MSQPVAVLIEDEPQIRRFVRAALEAEGWRVHEAATIRQGLADAATRQPDLLVVDLGLPDGDGLELIRDVRSWSSVPILVLSARTEEFDKIAALDAGADDYLTKPFGIGELLARVRANVRRQRGAGAASAPDAVGAFGHVFKFGEVEVNQQTRIVRRAGSEVHLTPIEYRLLSTLIANTGRVMTHKQLLREVWGPSHSEQSHYLRIYMGHLRQKLEADPAQPRHLLTETAVGYRLQPEA</sequence>
<proteinExistence type="predicted"/>
<dbReference type="InterPro" id="IPR039420">
    <property type="entry name" value="WalR-like"/>
</dbReference>
<keyword evidence="7" id="KW-1185">Reference proteome</keyword>
<evidence type="ECO:0000256" key="1">
    <source>
        <dbReference type="ARBA" id="ARBA00023125"/>
    </source>
</evidence>
<dbReference type="InterPro" id="IPR011006">
    <property type="entry name" value="CheY-like_superfamily"/>
</dbReference>
<dbReference type="PROSITE" id="PS51755">
    <property type="entry name" value="OMPR_PHOB"/>
    <property type="match status" value="1"/>
</dbReference>
<dbReference type="CDD" id="cd17620">
    <property type="entry name" value="REC_OmpR_KdpE-like"/>
    <property type="match status" value="1"/>
</dbReference>
<dbReference type="Gene3D" id="1.10.10.10">
    <property type="entry name" value="Winged helix-like DNA-binding domain superfamily/Winged helix DNA-binding domain"/>
    <property type="match status" value="1"/>
</dbReference>
<gene>
    <name evidence="6" type="ORF">MIZ03_0967</name>
</gene>
<dbReference type="EMBL" id="AP024238">
    <property type="protein sequence ID" value="BCO26087.1"/>
    <property type="molecule type" value="Genomic_DNA"/>
</dbReference>
<dbReference type="InterPro" id="IPR016032">
    <property type="entry name" value="Sig_transdc_resp-reg_C-effctor"/>
</dbReference>
<dbReference type="PANTHER" id="PTHR48111">
    <property type="entry name" value="REGULATOR OF RPOS"/>
    <property type="match status" value="1"/>
</dbReference>
<dbReference type="Pfam" id="PF00072">
    <property type="entry name" value="Response_reg"/>
    <property type="match status" value="1"/>
</dbReference>
<dbReference type="InterPro" id="IPR036388">
    <property type="entry name" value="WH-like_DNA-bd_sf"/>
</dbReference>
<dbReference type="SMART" id="SM00862">
    <property type="entry name" value="Trans_reg_C"/>
    <property type="match status" value="1"/>
</dbReference>
<keyword evidence="1 3" id="KW-0238">DNA-binding</keyword>
<organism evidence="6 7">
    <name type="scientific">Rhodoferax lithotrophicus</name>
    <dbReference type="NCBI Taxonomy" id="2798804"/>
    <lineage>
        <taxon>Bacteria</taxon>
        <taxon>Pseudomonadati</taxon>
        <taxon>Pseudomonadota</taxon>
        <taxon>Betaproteobacteria</taxon>
        <taxon>Burkholderiales</taxon>
        <taxon>Comamonadaceae</taxon>
        <taxon>Rhodoferax</taxon>
    </lineage>
</organism>
<dbReference type="SMART" id="SM00448">
    <property type="entry name" value="REC"/>
    <property type="match status" value="1"/>
</dbReference>
<feature type="DNA-binding region" description="OmpR/PhoB-type" evidence="3">
    <location>
        <begin position="137"/>
        <end position="236"/>
    </location>
</feature>
<evidence type="ECO:0000259" key="4">
    <source>
        <dbReference type="PROSITE" id="PS50110"/>
    </source>
</evidence>
<dbReference type="SUPFAM" id="SSF46894">
    <property type="entry name" value="C-terminal effector domain of the bipartite response regulators"/>
    <property type="match status" value="1"/>
</dbReference>
<dbReference type="Gene3D" id="3.40.50.2300">
    <property type="match status" value="1"/>
</dbReference>
<reference evidence="6 7" key="1">
    <citation type="journal article" date="2021" name="Microbiol. Spectr.">
        <title>A Single Bacterium Capable of Oxidation and Reduction of Iron at Circumneutral pH.</title>
        <authorList>
            <person name="Kato S."/>
            <person name="Ohkuma M."/>
        </authorList>
    </citation>
    <scope>NUCLEOTIDE SEQUENCE [LARGE SCALE GENOMIC DNA]</scope>
    <source>
        <strain evidence="6 7">MIZ03</strain>
    </source>
</reference>
<evidence type="ECO:0000256" key="3">
    <source>
        <dbReference type="PROSITE-ProRule" id="PRU01091"/>
    </source>
</evidence>
<dbReference type="PROSITE" id="PS50110">
    <property type="entry name" value="RESPONSE_REGULATORY"/>
    <property type="match status" value="1"/>
</dbReference>
<keyword evidence="2" id="KW-0597">Phosphoprotein</keyword>
<evidence type="ECO:0000313" key="6">
    <source>
        <dbReference type="EMBL" id="BCO26087.1"/>
    </source>
</evidence>
<dbReference type="Proteomes" id="UP000824366">
    <property type="component" value="Chromosome"/>
</dbReference>
<dbReference type="InterPro" id="IPR001867">
    <property type="entry name" value="OmpR/PhoB-type_DNA-bd"/>
</dbReference>
<feature type="domain" description="Response regulatory" evidence="4">
    <location>
        <begin position="5"/>
        <end position="118"/>
    </location>
</feature>
<dbReference type="CDD" id="cd00383">
    <property type="entry name" value="trans_reg_C"/>
    <property type="match status" value="1"/>
</dbReference>
<dbReference type="NCBIfam" id="NF007820">
    <property type="entry name" value="PRK10529.1"/>
    <property type="match status" value="1"/>
</dbReference>